<name>A0A2T3AMB2_9PEZI</name>
<keyword evidence="2" id="KW-0732">Signal</keyword>
<dbReference type="EMBL" id="KZ678374">
    <property type="protein sequence ID" value="PSS03556.1"/>
    <property type="molecule type" value="Genomic_DNA"/>
</dbReference>
<dbReference type="AlphaFoldDB" id="A0A2T3AMB2"/>
<organism evidence="3 4">
    <name type="scientific">Coniella lustricola</name>
    <dbReference type="NCBI Taxonomy" id="2025994"/>
    <lineage>
        <taxon>Eukaryota</taxon>
        <taxon>Fungi</taxon>
        <taxon>Dikarya</taxon>
        <taxon>Ascomycota</taxon>
        <taxon>Pezizomycotina</taxon>
        <taxon>Sordariomycetes</taxon>
        <taxon>Sordariomycetidae</taxon>
        <taxon>Diaporthales</taxon>
        <taxon>Schizoparmaceae</taxon>
        <taxon>Coniella</taxon>
    </lineage>
</organism>
<accession>A0A2T3AMB2</accession>
<feature type="chain" id="PRO_5015761237" description="Secreted protein" evidence="2">
    <location>
        <begin position="22"/>
        <end position="162"/>
    </location>
</feature>
<protein>
    <recommendedName>
        <fullName evidence="5">Secreted protein</fullName>
    </recommendedName>
</protein>
<evidence type="ECO:0000313" key="3">
    <source>
        <dbReference type="EMBL" id="PSS03556.1"/>
    </source>
</evidence>
<keyword evidence="4" id="KW-1185">Reference proteome</keyword>
<evidence type="ECO:0000256" key="2">
    <source>
        <dbReference type="SAM" id="SignalP"/>
    </source>
</evidence>
<gene>
    <name evidence="3" type="ORF">BD289DRAFT_154052</name>
</gene>
<feature type="signal peptide" evidence="2">
    <location>
        <begin position="1"/>
        <end position="21"/>
    </location>
</feature>
<reference evidence="3 4" key="1">
    <citation type="journal article" date="2018" name="Mycol. Prog.">
        <title>Coniella lustricola, a new species from submerged detritus.</title>
        <authorList>
            <person name="Raudabaugh D.B."/>
            <person name="Iturriaga T."/>
            <person name="Carver A."/>
            <person name="Mondo S."/>
            <person name="Pangilinan J."/>
            <person name="Lipzen A."/>
            <person name="He G."/>
            <person name="Amirebrahimi M."/>
            <person name="Grigoriev I.V."/>
            <person name="Miller A.N."/>
        </authorList>
    </citation>
    <scope>NUCLEOTIDE SEQUENCE [LARGE SCALE GENOMIC DNA]</scope>
    <source>
        <strain evidence="3 4">B22-T-1</strain>
    </source>
</reference>
<dbReference type="Proteomes" id="UP000241462">
    <property type="component" value="Unassembled WGS sequence"/>
</dbReference>
<evidence type="ECO:0000256" key="1">
    <source>
        <dbReference type="SAM" id="MobiDB-lite"/>
    </source>
</evidence>
<feature type="region of interest" description="Disordered" evidence="1">
    <location>
        <begin position="77"/>
        <end position="110"/>
    </location>
</feature>
<sequence>MMFSRWLTMLLGLLPAGRCLCIPCRAGSKQYAWGAFIINRHSQRQRGWQTVRICVRGCPEIVRPTGENQPIKIHHLNSLARNRDSERTQRHVSSPEKHVHGADQFSSHTLGPFHKVSEQAGASTSRSIFDLGPASIMQCAKNPLRHDQTRLYFSKTLIIRLL</sequence>
<evidence type="ECO:0008006" key="5">
    <source>
        <dbReference type="Google" id="ProtNLM"/>
    </source>
</evidence>
<proteinExistence type="predicted"/>
<feature type="compositionally biased region" description="Basic and acidic residues" evidence="1">
    <location>
        <begin position="81"/>
        <end position="101"/>
    </location>
</feature>
<evidence type="ECO:0000313" key="4">
    <source>
        <dbReference type="Proteomes" id="UP000241462"/>
    </source>
</evidence>
<dbReference type="InParanoid" id="A0A2T3AMB2"/>